<dbReference type="AlphaFoldDB" id="A0AAD3TJH2"/>
<dbReference type="InterPro" id="IPR037185">
    <property type="entry name" value="EmrE-like"/>
</dbReference>
<feature type="transmembrane region" description="Helical" evidence="7">
    <location>
        <begin position="74"/>
        <end position="95"/>
    </location>
</feature>
<dbReference type="Proteomes" id="UP001279734">
    <property type="component" value="Unassembled WGS sequence"/>
</dbReference>
<feature type="transmembrane region" description="Helical" evidence="7">
    <location>
        <begin position="41"/>
        <end position="62"/>
    </location>
</feature>
<feature type="transmembrane region" description="Helical" evidence="7">
    <location>
        <begin position="312"/>
        <end position="333"/>
    </location>
</feature>
<feature type="transmembrane region" description="Helical" evidence="7">
    <location>
        <begin position="172"/>
        <end position="190"/>
    </location>
</feature>
<evidence type="ECO:0000256" key="1">
    <source>
        <dbReference type="ARBA" id="ARBA00004141"/>
    </source>
</evidence>
<comment type="subcellular location">
    <subcellularLocation>
        <location evidence="1 7">Membrane</location>
        <topology evidence="1 7">Multi-pass membrane protein</topology>
    </subcellularLocation>
</comment>
<feature type="region of interest" description="Disordered" evidence="8">
    <location>
        <begin position="1"/>
        <end position="25"/>
    </location>
</feature>
<reference evidence="9" key="1">
    <citation type="submission" date="2023-05" db="EMBL/GenBank/DDBJ databases">
        <title>Nepenthes gracilis genome sequencing.</title>
        <authorList>
            <person name="Fukushima K."/>
        </authorList>
    </citation>
    <scope>NUCLEOTIDE SEQUENCE</scope>
    <source>
        <strain evidence="9">SING2019-196</strain>
    </source>
</reference>
<keyword evidence="6 7" id="KW-0472">Membrane</keyword>
<dbReference type="GO" id="GO:0015211">
    <property type="term" value="F:purine nucleoside transmembrane transporter activity"/>
    <property type="evidence" value="ECO:0007669"/>
    <property type="project" value="UniProtKB-UniRule"/>
</dbReference>
<dbReference type="GO" id="GO:0016020">
    <property type="term" value="C:membrane"/>
    <property type="evidence" value="ECO:0007669"/>
    <property type="project" value="UniProtKB-SubCell"/>
</dbReference>
<sequence>MSKAQEAELSITDQESKGGIPHQSAITARPLSSSRARELKWWIQITIFIVFVLAGQSAAMILGRLYFAKGGKSIWMATLLQIVGFPALLPMYYCFRKKTTRNDVVLPSNPPSAAKLVSVYVSLGILVAVECVLYSIGLLYLPVSTYSLICASQLAFNGVFSFYLNGQKFTPYILNSLVLLTISSTLLVFHTDSSSNSTGGSGGKYGVGFVCTVAASALFSLVLSLTQLAFQRVIKPQTFKAVLDMIIYQSLVASCVTVVGLLASGQWRTIRTEMAEFELGSVSYLMTVIWIALTWQIYAIGAVGLIAEVSSLFSNAVSTFGLPIIPVLAVIFFHDNMDGIKVVAMVLAMWGFVSYGYHHYLADYKTKKKTQSAIDDAPKASGV</sequence>
<name>A0AAD3TJH2_NEPGR</name>
<feature type="transmembrane region" description="Helical" evidence="7">
    <location>
        <begin position="283"/>
        <end position="305"/>
    </location>
</feature>
<evidence type="ECO:0000256" key="8">
    <source>
        <dbReference type="SAM" id="MobiDB-lite"/>
    </source>
</evidence>
<evidence type="ECO:0000256" key="6">
    <source>
        <dbReference type="ARBA" id="ARBA00023136"/>
    </source>
</evidence>
<dbReference type="PANTHER" id="PTHR31376">
    <property type="entry name" value="OS09G0467300 PROTEIN-RELATED"/>
    <property type="match status" value="1"/>
</dbReference>
<keyword evidence="3 7" id="KW-0813">Transport</keyword>
<feature type="transmembrane region" description="Helical" evidence="7">
    <location>
        <begin position="146"/>
        <end position="165"/>
    </location>
</feature>
<feature type="transmembrane region" description="Helical" evidence="7">
    <location>
        <begin position="339"/>
        <end position="358"/>
    </location>
</feature>
<dbReference type="Pfam" id="PF16913">
    <property type="entry name" value="PUNUT"/>
    <property type="match status" value="1"/>
</dbReference>
<dbReference type="PANTHER" id="PTHR31376:SF17">
    <property type="entry name" value="PURINE PERMEASE 21-RELATED"/>
    <property type="match status" value="1"/>
</dbReference>
<feature type="transmembrane region" description="Helical" evidence="7">
    <location>
        <begin position="242"/>
        <end position="263"/>
    </location>
</feature>
<dbReference type="GO" id="GO:0005345">
    <property type="term" value="F:purine nucleobase transmembrane transporter activity"/>
    <property type="evidence" value="ECO:0007669"/>
    <property type="project" value="UniProtKB-UniRule"/>
</dbReference>
<dbReference type="EMBL" id="BSYO01000038">
    <property type="protein sequence ID" value="GMH30311.1"/>
    <property type="molecule type" value="Genomic_DNA"/>
</dbReference>
<keyword evidence="10" id="KW-1185">Reference proteome</keyword>
<evidence type="ECO:0000313" key="9">
    <source>
        <dbReference type="EMBL" id="GMH30311.1"/>
    </source>
</evidence>
<feature type="transmembrane region" description="Helical" evidence="7">
    <location>
        <begin position="205"/>
        <end position="230"/>
    </location>
</feature>
<dbReference type="InterPro" id="IPR030182">
    <property type="entry name" value="PUP_plant"/>
</dbReference>
<keyword evidence="5 7" id="KW-1133">Transmembrane helix</keyword>
<evidence type="ECO:0000256" key="2">
    <source>
        <dbReference type="ARBA" id="ARBA00006213"/>
    </source>
</evidence>
<protein>
    <recommendedName>
        <fullName evidence="7">Probable purine permease</fullName>
    </recommendedName>
</protein>
<dbReference type="SUPFAM" id="SSF103481">
    <property type="entry name" value="Multidrug resistance efflux transporter EmrE"/>
    <property type="match status" value="1"/>
</dbReference>
<organism evidence="9 10">
    <name type="scientific">Nepenthes gracilis</name>
    <name type="common">Slender pitcher plant</name>
    <dbReference type="NCBI Taxonomy" id="150966"/>
    <lineage>
        <taxon>Eukaryota</taxon>
        <taxon>Viridiplantae</taxon>
        <taxon>Streptophyta</taxon>
        <taxon>Embryophyta</taxon>
        <taxon>Tracheophyta</taxon>
        <taxon>Spermatophyta</taxon>
        <taxon>Magnoliopsida</taxon>
        <taxon>eudicotyledons</taxon>
        <taxon>Gunneridae</taxon>
        <taxon>Pentapetalae</taxon>
        <taxon>Caryophyllales</taxon>
        <taxon>Nepenthaceae</taxon>
        <taxon>Nepenthes</taxon>
    </lineage>
</organism>
<accession>A0AAD3TJH2</accession>
<comment type="caution">
    <text evidence="9">The sequence shown here is derived from an EMBL/GenBank/DDBJ whole genome shotgun (WGS) entry which is preliminary data.</text>
</comment>
<evidence type="ECO:0000256" key="7">
    <source>
        <dbReference type="RuleBase" id="RU368015"/>
    </source>
</evidence>
<gene>
    <name evidence="9" type="ORF">Nepgr_032154</name>
</gene>
<comment type="similarity">
    <text evidence="2 7">Belongs to the purine permeases (TC 2.A.7.14) family.</text>
</comment>
<feature type="transmembrane region" description="Helical" evidence="7">
    <location>
        <begin position="116"/>
        <end position="140"/>
    </location>
</feature>
<evidence type="ECO:0000256" key="4">
    <source>
        <dbReference type="ARBA" id="ARBA00022692"/>
    </source>
</evidence>
<evidence type="ECO:0000313" key="10">
    <source>
        <dbReference type="Proteomes" id="UP001279734"/>
    </source>
</evidence>
<evidence type="ECO:0000256" key="5">
    <source>
        <dbReference type="ARBA" id="ARBA00022989"/>
    </source>
</evidence>
<evidence type="ECO:0000256" key="3">
    <source>
        <dbReference type="ARBA" id="ARBA00022448"/>
    </source>
</evidence>
<keyword evidence="4 7" id="KW-0812">Transmembrane</keyword>
<proteinExistence type="inferred from homology"/>